<dbReference type="AlphaFoldDB" id="A0A2I1NAR1"/>
<comment type="pathway">
    <text evidence="3 10">Carbohydrate metabolism; galactose metabolism.</text>
</comment>
<gene>
    <name evidence="12" type="primary">galE</name>
    <name evidence="12" type="ORF">CYJ41_03720</name>
</gene>
<keyword evidence="9 10" id="KW-0119">Carbohydrate metabolism</keyword>
<dbReference type="GO" id="GO:0003978">
    <property type="term" value="F:UDP-glucose 4-epimerase activity"/>
    <property type="evidence" value="ECO:0007669"/>
    <property type="project" value="UniProtKB-UniRule"/>
</dbReference>
<evidence type="ECO:0000256" key="7">
    <source>
        <dbReference type="ARBA" id="ARBA00023027"/>
    </source>
</evidence>
<dbReference type="NCBIfam" id="TIGR01179">
    <property type="entry name" value="galE"/>
    <property type="match status" value="1"/>
</dbReference>
<dbReference type="SUPFAM" id="SSF51735">
    <property type="entry name" value="NAD(P)-binding Rossmann-fold domains"/>
    <property type="match status" value="1"/>
</dbReference>
<evidence type="ECO:0000256" key="5">
    <source>
        <dbReference type="ARBA" id="ARBA00013189"/>
    </source>
</evidence>
<evidence type="ECO:0000256" key="1">
    <source>
        <dbReference type="ARBA" id="ARBA00000083"/>
    </source>
</evidence>
<evidence type="ECO:0000256" key="9">
    <source>
        <dbReference type="ARBA" id="ARBA00023277"/>
    </source>
</evidence>
<dbReference type="InterPro" id="IPR036291">
    <property type="entry name" value="NAD(P)-bd_dom_sf"/>
</dbReference>
<evidence type="ECO:0000256" key="4">
    <source>
        <dbReference type="ARBA" id="ARBA00007637"/>
    </source>
</evidence>
<evidence type="ECO:0000256" key="3">
    <source>
        <dbReference type="ARBA" id="ARBA00004947"/>
    </source>
</evidence>
<dbReference type="UniPathway" id="UPA00214"/>
<dbReference type="PANTHER" id="PTHR43725">
    <property type="entry name" value="UDP-GLUCOSE 4-EPIMERASE"/>
    <property type="match status" value="1"/>
</dbReference>
<dbReference type="RefSeq" id="WP_101637049.1">
    <property type="nucleotide sequence ID" value="NZ_JAPXGL010000004.1"/>
</dbReference>
<comment type="subunit">
    <text evidence="10">Homodimer.</text>
</comment>
<name>A0A2I1NAR1_9BACT</name>
<evidence type="ECO:0000256" key="6">
    <source>
        <dbReference type="ARBA" id="ARBA00018569"/>
    </source>
</evidence>
<accession>A0A2I1NAR1</accession>
<proteinExistence type="inferred from homology"/>
<evidence type="ECO:0000256" key="2">
    <source>
        <dbReference type="ARBA" id="ARBA00001911"/>
    </source>
</evidence>
<dbReference type="Pfam" id="PF01370">
    <property type="entry name" value="Epimerase"/>
    <property type="match status" value="1"/>
</dbReference>
<dbReference type="CDD" id="cd05247">
    <property type="entry name" value="UDP_G4E_1_SDR_e"/>
    <property type="match status" value="1"/>
</dbReference>
<protein>
    <recommendedName>
        <fullName evidence="6 10">UDP-glucose 4-epimerase</fullName>
        <ecNumber evidence="5 10">5.1.3.2</ecNumber>
    </recommendedName>
</protein>
<keyword evidence="8 10" id="KW-0413">Isomerase</keyword>
<dbReference type="Proteomes" id="UP000234639">
    <property type="component" value="Unassembled WGS sequence"/>
</dbReference>
<comment type="catalytic activity">
    <reaction evidence="1 10">
        <text>UDP-alpha-D-glucose = UDP-alpha-D-galactose</text>
        <dbReference type="Rhea" id="RHEA:22168"/>
        <dbReference type="ChEBI" id="CHEBI:58885"/>
        <dbReference type="ChEBI" id="CHEBI:66914"/>
        <dbReference type="EC" id="5.1.3.2"/>
    </reaction>
</comment>
<evidence type="ECO:0000256" key="10">
    <source>
        <dbReference type="RuleBase" id="RU366046"/>
    </source>
</evidence>
<comment type="cofactor">
    <cofactor evidence="2 10">
        <name>NAD(+)</name>
        <dbReference type="ChEBI" id="CHEBI:57540"/>
    </cofactor>
</comment>
<comment type="caution">
    <text evidence="12">The sequence shown here is derived from an EMBL/GenBank/DDBJ whole genome shotgun (WGS) entry which is preliminary data.</text>
</comment>
<dbReference type="GO" id="GO:0033499">
    <property type="term" value="P:galactose catabolic process via UDP-galactose, Leloir pathway"/>
    <property type="evidence" value="ECO:0007669"/>
    <property type="project" value="TreeGrafter"/>
</dbReference>
<dbReference type="PANTHER" id="PTHR43725:SF53">
    <property type="entry name" value="UDP-ARABINOSE 4-EPIMERASE 1"/>
    <property type="match status" value="1"/>
</dbReference>
<evidence type="ECO:0000256" key="8">
    <source>
        <dbReference type="ARBA" id="ARBA00023235"/>
    </source>
</evidence>
<evidence type="ECO:0000313" key="12">
    <source>
        <dbReference type="EMBL" id="PKZ29473.1"/>
    </source>
</evidence>
<keyword evidence="7 10" id="KW-0520">NAD</keyword>
<dbReference type="InterPro" id="IPR005886">
    <property type="entry name" value="UDP_G4E"/>
</dbReference>
<dbReference type="EMBL" id="PKHU01000003">
    <property type="protein sequence ID" value="PKZ29473.1"/>
    <property type="molecule type" value="Genomic_DNA"/>
</dbReference>
<reference evidence="12 13" key="1">
    <citation type="submission" date="2017-12" db="EMBL/GenBank/DDBJ databases">
        <title>Phylogenetic diversity of female urinary microbiome.</title>
        <authorList>
            <person name="Thomas-White K."/>
            <person name="Wolfe A.J."/>
        </authorList>
    </citation>
    <scope>NUCLEOTIDE SEQUENCE [LARGE SCALE GENOMIC DNA]</scope>
    <source>
        <strain evidence="12 13">UMB0112</strain>
    </source>
</reference>
<dbReference type="Gene3D" id="3.90.25.10">
    <property type="entry name" value="UDP-galactose 4-epimerase, domain 1"/>
    <property type="match status" value="1"/>
</dbReference>
<evidence type="ECO:0000259" key="11">
    <source>
        <dbReference type="Pfam" id="PF01370"/>
    </source>
</evidence>
<feature type="domain" description="NAD-dependent epimerase/dehydratase" evidence="11">
    <location>
        <begin position="3"/>
        <end position="264"/>
    </location>
</feature>
<dbReference type="EC" id="5.1.3.2" evidence="5 10"/>
<comment type="similarity">
    <text evidence="4 10">Belongs to the NAD(P)-dependent epimerase/dehydratase family.</text>
</comment>
<dbReference type="InterPro" id="IPR001509">
    <property type="entry name" value="Epimerase_deHydtase"/>
</dbReference>
<dbReference type="Gene3D" id="3.40.50.720">
    <property type="entry name" value="NAD(P)-binding Rossmann-like Domain"/>
    <property type="match status" value="1"/>
</dbReference>
<sequence>MKILITGGAGYIGSHVTKQLIESKNYEIVVIDNFCKGSNLAIQTLKDVAKKNEVKFEFINLSLENIDELEDVFKEHKFEAIIHFAAFIEVFESTQKPLKYYRNNSANALNLITLCAKYNVNKFIFSSTAAVYGEPKDGIVKEETPLNPINPYGRSKVVTEWILKDYALSNPNFKYGILRYFNVAGASNDGLLGQNYPNATHLIKVATQTILGKREKMSIFGEDYETDDGSCIRDYIHIEDLAAAHLSVLKYLNDGGKSEIFNVGYGKGYSVKEVIKKAKEVSGVDFKAEVSKRRDGDPARLVADSTKLRSLTNWEPKNDDLGLIISSALKWEKKIKG</sequence>
<organism evidence="12 13">
    <name type="scientific">Campylobacter ureolyticus</name>
    <dbReference type="NCBI Taxonomy" id="827"/>
    <lineage>
        <taxon>Bacteria</taxon>
        <taxon>Pseudomonadati</taxon>
        <taxon>Campylobacterota</taxon>
        <taxon>Epsilonproteobacteria</taxon>
        <taxon>Campylobacterales</taxon>
        <taxon>Campylobacteraceae</taxon>
        <taxon>Campylobacter</taxon>
    </lineage>
</organism>
<evidence type="ECO:0000313" key="13">
    <source>
        <dbReference type="Proteomes" id="UP000234639"/>
    </source>
</evidence>